<keyword evidence="3 9" id="KW-0812">Transmembrane</keyword>
<evidence type="ECO:0000256" key="3">
    <source>
        <dbReference type="ARBA" id="ARBA00022692"/>
    </source>
</evidence>
<feature type="transmembrane region" description="Helical" evidence="10">
    <location>
        <begin position="225"/>
        <end position="249"/>
    </location>
</feature>
<evidence type="ECO:0000256" key="5">
    <source>
        <dbReference type="ARBA" id="ARBA00023040"/>
    </source>
</evidence>
<dbReference type="PRINTS" id="PR00237">
    <property type="entry name" value="GPCRRHODOPSN"/>
</dbReference>
<evidence type="ECO:0000256" key="1">
    <source>
        <dbReference type="ARBA" id="ARBA00004651"/>
    </source>
</evidence>
<dbReference type="Proteomes" id="UP001159427">
    <property type="component" value="Unassembled WGS sequence"/>
</dbReference>
<feature type="transmembrane region" description="Helical" evidence="10">
    <location>
        <begin position="107"/>
        <end position="131"/>
    </location>
</feature>
<protein>
    <recommendedName>
        <fullName evidence="11">G-protein coupled receptors family 1 profile domain-containing protein</fullName>
    </recommendedName>
</protein>
<organism evidence="12 13">
    <name type="scientific">Porites evermanni</name>
    <dbReference type="NCBI Taxonomy" id="104178"/>
    <lineage>
        <taxon>Eukaryota</taxon>
        <taxon>Metazoa</taxon>
        <taxon>Cnidaria</taxon>
        <taxon>Anthozoa</taxon>
        <taxon>Hexacorallia</taxon>
        <taxon>Scleractinia</taxon>
        <taxon>Fungiina</taxon>
        <taxon>Poritidae</taxon>
        <taxon>Porites</taxon>
    </lineage>
</organism>
<keyword evidence="4 10" id="KW-1133">Transmembrane helix</keyword>
<evidence type="ECO:0000313" key="12">
    <source>
        <dbReference type="EMBL" id="CAH3140040.1"/>
    </source>
</evidence>
<evidence type="ECO:0000256" key="4">
    <source>
        <dbReference type="ARBA" id="ARBA00022989"/>
    </source>
</evidence>
<dbReference type="InterPro" id="IPR000276">
    <property type="entry name" value="GPCR_Rhodpsn"/>
</dbReference>
<accession>A0ABN8PEM4</accession>
<comment type="similarity">
    <text evidence="9">Belongs to the G-protein coupled receptor 1 family.</text>
</comment>
<dbReference type="PANTHER" id="PTHR24249:SF372">
    <property type="entry name" value="G-PROTEIN COUPLED RECEPTORS FAMILY 1 PROFILE DOMAIN-CONTAINING PROTEIN"/>
    <property type="match status" value="1"/>
</dbReference>
<keyword evidence="7 9" id="KW-0675">Receptor</keyword>
<dbReference type="InterPro" id="IPR050569">
    <property type="entry name" value="TAAR"/>
</dbReference>
<evidence type="ECO:0000313" key="13">
    <source>
        <dbReference type="Proteomes" id="UP001159427"/>
    </source>
</evidence>
<dbReference type="Gene3D" id="1.20.1070.10">
    <property type="entry name" value="Rhodopsin 7-helix transmembrane proteins"/>
    <property type="match status" value="1"/>
</dbReference>
<evidence type="ECO:0000256" key="10">
    <source>
        <dbReference type="SAM" id="Phobius"/>
    </source>
</evidence>
<dbReference type="Pfam" id="PF00001">
    <property type="entry name" value="7tm_1"/>
    <property type="match status" value="2"/>
</dbReference>
<keyword evidence="13" id="KW-1185">Reference proteome</keyword>
<proteinExistence type="inferred from homology"/>
<feature type="domain" description="G-protein coupled receptors family 1 profile" evidence="11">
    <location>
        <begin position="40"/>
        <end position="280"/>
    </location>
</feature>
<evidence type="ECO:0000256" key="2">
    <source>
        <dbReference type="ARBA" id="ARBA00022475"/>
    </source>
</evidence>
<dbReference type="SUPFAM" id="SSF81321">
    <property type="entry name" value="Family A G protein-coupled receptor-like"/>
    <property type="match status" value="1"/>
</dbReference>
<feature type="transmembrane region" description="Helical" evidence="10">
    <location>
        <begin position="261"/>
        <end position="282"/>
    </location>
</feature>
<evidence type="ECO:0000256" key="6">
    <source>
        <dbReference type="ARBA" id="ARBA00023136"/>
    </source>
</evidence>
<keyword evidence="8 9" id="KW-0807">Transducer</keyword>
<feature type="transmembrane region" description="Helical" evidence="10">
    <location>
        <begin position="167"/>
        <end position="188"/>
    </location>
</feature>
<name>A0ABN8PEM4_9CNID</name>
<gene>
    <name evidence="12" type="ORF">PEVE_00041539</name>
</gene>
<feature type="transmembrane region" description="Helical" evidence="10">
    <location>
        <begin position="143"/>
        <end position="161"/>
    </location>
</feature>
<feature type="transmembrane region" description="Helical" evidence="10">
    <location>
        <begin position="23"/>
        <end position="48"/>
    </location>
</feature>
<sequence>MNKFIDQYAVNRTDSLARLRSCLIANCIVNAITLFIATPGNTIILISISRTQSLHSPSNALLFSLSLTDFLVGTVTQPLYIISRLYFLVTGEDAPRALLYSFDVTSSLLSGVSFITATLISIDRFLVLFLHLRYHYIVTNNKIIVSIFGSWLLSAIWGYTWTQNLRVFYLLGFISSTTCFSVIVLMYFKIYRVIRRHRKDIHNQTHFQVSKSSTRVNFTSYTRSVLNTFIVCLVLFLCYFPYLCTAAAIELTGNSVTKKMSLEVSGTIIFINSSLNPFVYFWRVREFRSAIKETLKRINRDP</sequence>
<evidence type="ECO:0000256" key="9">
    <source>
        <dbReference type="RuleBase" id="RU000688"/>
    </source>
</evidence>
<evidence type="ECO:0000259" key="11">
    <source>
        <dbReference type="PROSITE" id="PS50262"/>
    </source>
</evidence>
<dbReference type="PROSITE" id="PS50262">
    <property type="entry name" value="G_PROTEIN_RECEP_F1_2"/>
    <property type="match status" value="1"/>
</dbReference>
<reference evidence="12 13" key="1">
    <citation type="submission" date="2022-05" db="EMBL/GenBank/DDBJ databases">
        <authorList>
            <consortium name="Genoscope - CEA"/>
            <person name="William W."/>
        </authorList>
    </citation>
    <scope>NUCLEOTIDE SEQUENCE [LARGE SCALE GENOMIC DNA]</scope>
</reference>
<keyword evidence="2" id="KW-1003">Cell membrane</keyword>
<comment type="caution">
    <text evidence="12">The sequence shown here is derived from an EMBL/GenBank/DDBJ whole genome shotgun (WGS) entry which is preliminary data.</text>
</comment>
<evidence type="ECO:0000256" key="7">
    <source>
        <dbReference type="ARBA" id="ARBA00023170"/>
    </source>
</evidence>
<dbReference type="InterPro" id="IPR017452">
    <property type="entry name" value="GPCR_Rhodpsn_7TM"/>
</dbReference>
<dbReference type="CDD" id="cd00637">
    <property type="entry name" value="7tm_classA_rhodopsin-like"/>
    <property type="match status" value="1"/>
</dbReference>
<comment type="subcellular location">
    <subcellularLocation>
        <location evidence="1">Cell membrane</location>
        <topology evidence="1">Multi-pass membrane protein</topology>
    </subcellularLocation>
</comment>
<keyword evidence="5 9" id="KW-0297">G-protein coupled receptor</keyword>
<dbReference type="SMART" id="SM01381">
    <property type="entry name" value="7TM_GPCR_Srsx"/>
    <property type="match status" value="1"/>
</dbReference>
<dbReference type="PANTHER" id="PTHR24249">
    <property type="entry name" value="HISTAMINE RECEPTOR-RELATED G-PROTEIN COUPLED RECEPTOR"/>
    <property type="match status" value="1"/>
</dbReference>
<keyword evidence="6 10" id="KW-0472">Membrane</keyword>
<evidence type="ECO:0000256" key="8">
    <source>
        <dbReference type="ARBA" id="ARBA00023224"/>
    </source>
</evidence>
<dbReference type="PROSITE" id="PS00237">
    <property type="entry name" value="G_PROTEIN_RECEP_F1_1"/>
    <property type="match status" value="1"/>
</dbReference>
<dbReference type="EMBL" id="CALNXI010000792">
    <property type="protein sequence ID" value="CAH3140040.1"/>
    <property type="molecule type" value="Genomic_DNA"/>
</dbReference>